<evidence type="ECO:0000313" key="3">
    <source>
        <dbReference type="EMBL" id="KGN35144.1"/>
    </source>
</evidence>
<reference evidence="3 4" key="1">
    <citation type="submission" date="2013-08" db="EMBL/GenBank/DDBJ databases">
        <title>The genome sequence of Knoellia flava.</title>
        <authorList>
            <person name="Zhu W."/>
            <person name="Wang G."/>
        </authorList>
    </citation>
    <scope>NUCLEOTIDE SEQUENCE [LARGE SCALE GENOMIC DNA]</scope>
    <source>
        <strain evidence="3 4">TL1</strain>
    </source>
</reference>
<proteinExistence type="inferred from homology"/>
<organism evidence="3 4">
    <name type="scientific">Knoellia flava TL1</name>
    <dbReference type="NCBI Taxonomy" id="1385518"/>
    <lineage>
        <taxon>Bacteria</taxon>
        <taxon>Bacillati</taxon>
        <taxon>Actinomycetota</taxon>
        <taxon>Actinomycetes</taxon>
        <taxon>Micrococcales</taxon>
        <taxon>Intrasporangiaceae</taxon>
        <taxon>Knoellia</taxon>
    </lineage>
</organism>
<dbReference type="InterPro" id="IPR011856">
    <property type="entry name" value="tRNA_endonuc-like_dom_sf"/>
</dbReference>
<dbReference type="InterPro" id="IPR011335">
    <property type="entry name" value="Restrct_endonuc-II-like"/>
</dbReference>
<accession>A0ABR4XH79</accession>
<dbReference type="SUPFAM" id="SSF52980">
    <property type="entry name" value="Restriction endonuclease-like"/>
    <property type="match status" value="1"/>
</dbReference>
<sequence>MSGSRSMLLAMDAHLALGRYGEELAARYLRERGLRVLERNWRCPEGEIDIVALDGDCLVVCEVKTRAGTGVGDPVEAVTREKAMRLRRLSAAYLRTRTSPVASVRVDVIGVLARRGRPPVVRHVEAVGS</sequence>
<dbReference type="InterPro" id="IPR003509">
    <property type="entry name" value="UPF0102_YraN-like"/>
</dbReference>
<protein>
    <recommendedName>
        <fullName evidence="2">UPF0102 protein N798_04345</fullName>
    </recommendedName>
</protein>
<dbReference type="PANTHER" id="PTHR34039">
    <property type="entry name" value="UPF0102 PROTEIN YRAN"/>
    <property type="match status" value="1"/>
</dbReference>
<comment type="similarity">
    <text evidence="1 2">Belongs to the UPF0102 family.</text>
</comment>
<gene>
    <name evidence="3" type="ORF">N798_04345</name>
</gene>
<dbReference type="EMBL" id="AVPI01000008">
    <property type="protein sequence ID" value="KGN35144.1"/>
    <property type="molecule type" value="Genomic_DNA"/>
</dbReference>
<evidence type="ECO:0000256" key="2">
    <source>
        <dbReference type="HAMAP-Rule" id="MF_00048"/>
    </source>
</evidence>
<dbReference type="CDD" id="cd20736">
    <property type="entry name" value="PoNe_Nuclease"/>
    <property type="match status" value="1"/>
</dbReference>
<dbReference type="NCBIfam" id="NF009154">
    <property type="entry name" value="PRK12497.3-3"/>
    <property type="match status" value="1"/>
</dbReference>
<evidence type="ECO:0000256" key="1">
    <source>
        <dbReference type="ARBA" id="ARBA00006738"/>
    </source>
</evidence>
<dbReference type="HAMAP" id="MF_00048">
    <property type="entry name" value="UPF0102"/>
    <property type="match status" value="1"/>
</dbReference>
<name>A0ABR4XH79_9MICO</name>
<keyword evidence="4" id="KW-1185">Reference proteome</keyword>
<dbReference type="PANTHER" id="PTHR34039:SF1">
    <property type="entry name" value="UPF0102 PROTEIN YRAN"/>
    <property type="match status" value="1"/>
</dbReference>
<evidence type="ECO:0000313" key="4">
    <source>
        <dbReference type="Proteomes" id="UP000029990"/>
    </source>
</evidence>
<dbReference type="Gene3D" id="3.40.1350.10">
    <property type="match status" value="1"/>
</dbReference>
<dbReference type="Proteomes" id="UP000029990">
    <property type="component" value="Unassembled WGS sequence"/>
</dbReference>
<dbReference type="Pfam" id="PF02021">
    <property type="entry name" value="UPF0102"/>
    <property type="match status" value="1"/>
</dbReference>
<comment type="caution">
    <text evidence="3">The sequence shown here is derived from an EMBL/GenBank/DDBJ whole genome shotgun (WGS) entry which is preliminary data.</text>
</comment>